<dbReference type="HOGENOM" id="CLU_1766846_0_0_5"/>
<gene>
    <name evidence="1" type="ORF">NX02_04110</name>
</gene>
<dbReference type="PATRIC" id="fig|1123269.5.peg.805"/>
<dbReference type="EMBL" id="CP006644">
    <property type="protein sequence ID" value="AHE52572.1"/>
    <property type="molecule type" value="Genomic_DNA"/>
</dbReference>
<dbReference type="RefSeq" id="WP_025290876.1">
    <property type="nucleotide sequence ID" value="NZ_CP006644.1"/>
</dbReference>
<reference evidence="1 2" key="1">
    <citation type="submission" date="2013-07" db="EMBL/GenBank/DDBJ databases">
        <title>Completed genome of Sphingomonas sanxanigenens NX02.</title>
        <authorList>
            <person name="Ma T."/>
            <person name="Huang H."/>
            <person name="Wu M."/>
            <person name="Li X."/>
            <person name="Li G."/>
        </authorList>
    </citation>
    <scope>NUCLEOTIDE SEQUENCE [LARGE SCALE GENOMIC DNA]</scope>
    <source>
        <strain evidence="1 2">NX02</strain>
    </source>
</reference>
<organism evidence="1 2">
    <name type="scientific">Sphingomonas sanxanigenens DSM 19645 = NX02</name>
    <dbReference type="NCBI Taxonomy" id="1123269"/>
    <lineage>
        <taxon>Bacteria</taxon>
        <taxon>Pseudomonadati</taxon>
        <taxon>Pseudomonadota</taxon>
        <taxon>Alphaproteobacteria</taxon>
        <taxon>Sphingomonadales</taxon>
        <taxon>Sphingomonadaceae</taxon>
        <taxon>Sphingomonas</taxon>
    </lineage>
</organism>
<keyword evidence="2" id="KW-1185">Reference proteome</keyword>
<dbReference type="KEGG" id="ssan:NX02_04110"/>
<dbReference type="STRING" id="1123269.NX02_04110"/>
<proteinExistence type="predicted"/>
<evidence type="ECO:0000313" key="2">
    <source>
        <dbReference type="Proteomes" id="UP000018851"/>
    </source>
</evidence>
<evidence type="ECO:0000313" key="1">
    <source>
        <dbReference type="EMBL" id="AHE52572.1"/>
    </source>
</evidence>
<dbReference type="AlphaFoldDB" id="W0A7X6"/>
<sequence length="147" mass="16663">MGAMLLASCDGWEVLGPPAPDVSLTPEQVRAVRMKGGWGPLPSSAEDVRLFVYDPGTEFETQFIRFRARNDEADALFRRLFGERTESDAVNCLEIFSKNMAWWPKDCPEGIIKAQRQWPPDYRTARAFSQRGPEKTTMWLALGAGWH</sequence>
<accession>W0A7X6</accession>
<dbReference type="Proteomes" id="UP000018851">
    <property type="component" value="Chromosome"/>
</dbReference>
<protein>
    <submittedName>
        <fullName evidence="1">Uncharacterized protein</fullName>
    </submittedName>
</protein>
<name>W0A7X6_9SPHN</name>